<name>A0ABV3L7X1_9RHOB</name>
<dbReference type="InterPro" id="IPR011990">
    <property type="entry name" value="TPR-like_helical_dom_sf"/>
</dbReference>
<feature type="domain" description="HemY N-terminal" evidence="6">
    <location>
        <begin position="34"/>
        <end position="143"/>
    </location>
</feature>
<evidence type="ECO:0000313" key="7">
    <source>
        <dbReference type="EMBL" id="MEV8467671.1"/>
    </source>
</evidence>
<dbReference type="InterPro" id="IPR016982">
    <property type="entry name" value="Mms48"/>
</dbReference>
<feature type="transmembrane region" description="Helical" evidence="5">
    <location>
        <begin position="7"/>
        <end position="26"/>
    </location>
</feature>
<dbReference type="Pfam" id="PF07219">
    <property type="entry name" value="HemY_N"/>
    <property type="match status" value="1"/>
</dbReference>
<gene>
    <name evidence="7" type="ORF">AB0T83_12880</name>
</gene>
<keyword evidence="2 5" id="KW-0812">Transmembrane</keyword>
<evidence type="ECO:0000313" key="8">
    <source>
        <dbReference type="Proteomes" id="UP001553161"/>
    </source>
</evidence>
<dbReference type="PIRSF" id="PIRSF031802">
    <property type="entry name" value="UCP031802"/>
    <property type="match status" value="1"/>
</dbReference>
<dbReference type="InterPro" id="IPR010817">
    <property type="entry name" value="HemY_N"/>
</dbReference>
<evidence type="ECO:0000256" key="5">
    <source>
        <dbReference type="SAM" id="Phobius"/>
    </source>
</evidence>
<sequence length="498" mass="53685">MLISLIKILLFVAIIAALIFGVELLMTEGEGLHLAVANWEFTLGPVQTLVAAALLLLTVWIVLKVLGLLIATLRFLAGDETAITRYFSRNRERRGFKALAEAFTALAAGEGSEAVSKASKAERLLRRPDLTNLIRAQAAEMTGDKTKAMEAYKKLLGDDRTRFVGVRGLMKQKLAEGDTDTALKLAEKAFVLKPRHSETSDTLLQLQAQKSNWKGARKTLGAKLKYGSVPRDLHKRRDAVLALADAEARIAAGDLDMANDEAIEAARLSPTLVPAAAMAARAYTAMGKPRNAVKVIKTAWMTEPHPDLAAAFAAIEPGETPAARISRFGNLLKLKPAHPESKMLLAELEIAAENFPAARKALGDLPETMPNARTLTLMAAIERGEGSDDTTVKAWLAKALTASRGPQWVCENCGHVHVGWTAICDNCDAFDTLSWKEAQKGGAVVDGTGMAMLPLIVGALEDKSEEPEPAEVDEPEADILDQTATEVEEVKEAEKVAN</sequence>
<comment type="caution">
    <text evidence="7">The sequence shown here is derived from an EMBL/GenBank/DDBJ whole genome shotgun (WGS) entry which is preliminary data.</text>
</comment>
<proteinExistence type="predicted"/>
<dbReference type="Proteomes" id="UP001553161">
    <property type="component" value="Unassembled WGS sequence"/>
</dbReference>
<reference evidence="7 8" key="1">
    <citation type="submission" date="2024-07" db="EMBL/GenBank/DDBJ databases">
        <authorList>
            <person name="Kang M."/>
        </authorList>
    </citation>
    <scope>NUCLEOTIDE SEQUENCE [LARGE SCALE GENOMIC DNA]</scope>
    <source>
        <strain evidence="7 8">DFM31</strain>
    </source>
</reference>
<dbReference type="Gene3D" id="1.25.40.10">
    <property type="entry name" value="Tetratricopeptide repeat domain"/>
    <property type="match status" value="2"/>
</dbReference>
<comment type="subcellular location">
    <subcellularLocation>
        <location evidence="1">Membrane</location>
    </subcellularLocation>
</comment>
<evidence type="ECO:0000256" key="4">
    <source>
        <dbReference type="ARBA" id="ARBA00023136"/>
    </source>
</evidence>
<keyword evidence="8" id="KW-1185">Reference proteome</keyword>
<evidence type="ECO:0000259" key="6">
    <source>
        <dbReference type="Pfam" id="PF07219"/>
    </source>
</evidence>
<keyword evidence="4 5" id="KW-0472">Membrane</keyword>
<evidence type="ECO:0000256" key="1">
    <source>
        <dbReference type="ARBA" id="ARBA00004370"/>
    </source>
</evidence>
<evidence type="ECO:0000256" key="3">
    <source>
        <dbReference type="ARBA" id="ARBA00022989"/>
    </source>
</evidence>
<accession>A0ABV3L7X1</accession>
<organism evidence="7 8">
    <name type="scientific">Meridianimarinicoccus marinus</name>
    <dbReference type="NCBI Taxonomy" id="3231483"/>
    <lineage>
        <taxon>Bacteria</taxon>
        <taxon>Pseudomonadati</taxon>
        <taxon>Pseudomonadota</taxon>
        <taxon>Alphaproteobacteria</taxon>
        <taxon>Rhodobacterales</taxon>
        <taxon>Paracoccaceae</taxon>
        <taxon>Meridianimarinicoccus</taxon>
    </lineage>
</organism>
<dbReference type="RefSeq" id="WP_366193547.1">
    <property type="nucleotide sequence ID" value="NZ_JBFBVU010000016.1"/>
</dbReference>
<evidence type="ECO:0000256" key="2">
    <source>
        <dbReference type="ARBA" id="ARBA00022692"/>
    </source>
</evidence>
<feature type="transmembrane region" description="Helical" evidence="5">
    <location>
        <begin position="46"/>
        <end position="76"/>
    </location>
</feature>
<protein>
    <submittedName>
        <fullName evidence="7">Heme biosynthesis HemY N-terminal domain-containing protein</fullName>
    </submittedName>
</protein>
<dbReference type="EMBL" id="JBFBVU010000016">
    <property type="protein sequence ID" value="MEV8467671.1"/>
    <property type="molecule type" value="Genomic_DNA"/>
</dbReference>
<dbReference type="Pfam" id="PF14559">
    <property type="entry name" value="TPR_19"/>
    <property type="match status" value="1"/>
</dbReference>
<keyword evidence="3 5" id="KW-1133">Transmembrane helix</keyword>
<dbReference type="SUPFAM" id="SSF48452">
    <property type="entry name" value="TPR-like"/>
    <property type="match status" value="2"/>
</dbReference>